<dbReference type="SMART" id="SM00198">
    <property type="entry name" value="SCP"/>
    <property type="match status" value="1"/>
</dbReference>
<sequence>MKYGAFFAAYAAALAVAGPIAQSPTVQDVAAVEPTDYPSTALFHHNIHRANHSANPLDWNDTLAGFAQTLVDTCQYQLNTSIGGGRYGQNVAMKVSSGSLEPADLAVARAITNMWYNPGVQRFPADAYGTNPPMGNFNEWGSFTQIVWQATREVGCATAFCPPGTLAEGMRGWFTVCNYSPPGNVIGQFDDNVNAPLGHDIVNP</sequence>
<evidence type="ECO:0000256" key="1">
    <source>
        <dbReference type="SAM" id="SignalP"/>
    </source>
</evidence>
<evidence type="ECO:0000313" key="4">
    <source>
        <dbReference type="Proteomes" id="UP001628179"/>
    </source>
</evidence>
<feature type="domain" description="SCP" evidence="2">
    <location>
        <begin position="36"/>
        <end position="187"/>
    </location>
</feature>
<dbReference type="InterPro" id="IPR001283">
    <property type="entry name" value="CRISP-related"/>
</dbReference>
<dbReference type="InterPro" id="IPR002413">
    <property type="entry name" value="V5_allergen-like"/>
</dbReference>
<protein>
    <recommendedName>
        <fullName evidence="2">SCP domain-containing protein</fullName>
    </recommendedName>
</protein>
<dbReference type="Gene3D" id="3.40.33.10">
    <property type="entry name" value="CAP"/>
    <property type="match status" value="1"/>
</dbReference>
<keyword evidence="4" id="KW-1185">Reference proteome</keyword>
<comment type="caution">
    <text evidence="3">The sequence shown here is derived from an EMBL/GenBank/DDBJ whole genome shotgun (WGS) entry which is preliminary data.</text>
</comment>
<name>A0ABQ0GAV2_9PEZI</name>
<dbReference type="PRINTS" id="PR00837">
    <property type="entry name" value="V5TPXLIKE"/>
</dbReference>
<proteinExistence type="predicted"/>
<dbReference type="SUPFAM" id="SSF55797">
    <property type="entry name" value="PR-1-like"/>
    <property type="match status" value="1"/>
</dbReference>
<accession>A0ABQ0GAV2</accession>
<feature type="chain" id="PRO_5046297445" description="SCP domain-containing protein" evidence="1">
    <location>
        <begin position="18"/>
        <end position="204"/>
    </location>
</feature>
<dbReference type="PANTHER" id="PTHR10334">
    <property type="entry name" value="CYSTEINE-RICH SECRETORY PROTEIN-RELATED"/>
    <property type="match status" value="1"/>
</dbReference>
<gene>
    <name evidence="3" type="ORF">MFIFM68171_04925</name>
</gene>
<organism evidence="3 4">
    <name type="scientific">Madurella fahalii</name>
    <dbReference type="NCBI Taxonomy" id="1157608"/>
    <lineage>
        <taxon>Eukaryota</taxon>
        <taxon>Fungi</taxon>
        <taxon>Dikarya</taxon>
        <taxon>Ascomycota</taxon>
        <taxon>Pezizomycotina</taxon>
        <taxon>Sordariomycetes</taxon>
        <taxon>Sordariomycetidae</taxon>
        <taxon>Sordariales</taxon>
        <taxon>Sordariales incertae sedis</taxon>
        <taxon>Madurella</taxon>
    </lineage>
</organism>
<evidence type="ECO:0000259" key="2">
    <source>
        <dbReference type="SMART" id="SM00198"/>
    </source>
</evidence>
<feature type="signal peptide" evidence="1">
    <location>
        <begin position="1"/>
        <end position="17"/>
    </location>
</feature>
<reference evidence="3 4" key="1">
    <citation type="submission" date="2024-09" db="EMBL/GenBank/DDBJ databases">
        <title>Itraconazole resistance in Madurella fahalii resulting from another homologue of gene encoding cytochrome P450 14-alpha sterol demethylase (CYP51).</title>
        <authorList>
            <person name="Yoshioka I."/>
            <person name="Fahal A.H."/>
            <person name="Kaneko S."/>
            <person name="Yaguchi T."/>
        </authorList>
    </citation>
    <scope>NUCLEOTIDE SEQUENCE [LARGE SCALE GENOMIC DNA]</scope>
    <source>
        <strain evidence="3 4">IFM 68171</strain>
    </source>
</reference>
<evidence type="ECO:0000313" key="3">
    <source>
        <dbReference type="EMBL" id="GAB1314715.1"/>
    </source>
</evidence>
<dbReference type="RefSeq" id="XP_070916446.1">
    <property type="nucleotide sequence ID" value="XM_071060345.1"/>
</dbReference>
<keyword evidence="1" id="KW-0732">Signal</keyword>
<dbReference type="Pfam" id="PF00188">
    <property type="entry name" value="CAP"/>
    <property type="match status" value="1"/>
</dbReference>
<dbReference type="InterPro" id="IPR014044">
    <property type="entry name" value="CAP_dom"/>
</dbReference>
<dbReference type="GeneID" id="98175668"/>
<dbReference type="Proteomes" id="UP001628179">
    <property type="component" value="Unassembled WGS sequence"/>
</dbReference>
<dbReference type="PRINTS" id="PR00838">
    <property type="entry name" value="V5ALLERGEN"/>
</dbReference>
<dbReference type="EMBL" id="BAAFSV010000002">
    <property type="protein sequence ID" value="GAB1314715.1"/>
    <property type="molecule type" value="Genomic_DNA"/>
</dbReference>
<dbReference type="InterPro" id="IPR035940">
    <property type="entry name" value="CAP_sf"/>
</dbReference>